<dbReference type="RefSeq" id="WP_078218335.1">
    <property type="nucleotide sequence ID" value="NZ_MUXZ01000012.1"/>
</dbReference>
<organism evidence="4 6">
    <name type="scientific">Canicola haemoglobinophilus</name>
    <dbReference type="NCBI Taxonomy" id="733"/>
    <lineage>
        <taxon>Bacteria</taxon>
        <taxon>Pseudomonadati</taxon>
        <taxon>Pseudomonadota</taxon>
        <taxon>Gammaproteobacteria</taxon>
        <taxon>Pasteurellales</taxon>
        <taxon>Pasteurellaceae</taxon>
        <taxon>Canicola</taxon>
    </lineage>
</organism>
<dbReference type="Gene3D" id="1.20.120.1220">
    <property type="match status" value="1"/>
</dbReference>
<comment type="similarity">
    <text evidence="1">Belongs to the peptidase A24 family.</text>
</comment>
<dbReference type="AlphaFoldDB" id="A0A1V4B1J5"/>
<sequence>MIYLAYTLFGGLCGLWIYFYASQFTFRLKQQIYVTFCEVFPENAPHFMPKSLLQQKKCGHFSLYFLVGGLWANLCLLSQHNIYVGLWLAICGYLIFCLALVDWLYQLISPTLCQLLFILGLLGSYQEFSVLSLEQSLLSGLCGFLTFYLLYLCAKLFYRYEALGRGDYWLMLGLGSFVSWTTLPLLVSIACISGLAYAFWQKSCKKTTYIPFAPFLCLSATIIYLLNSLRGDILL</sequence>
<dbReference type="Proteomes" id="UP000254329">
    <property type="component" value="Unassembled WGS sequence"/>
</dbReference>
<evidence type="ECO:0000256" key="1">
    <source>
        <dbReference type="ARBA" id="ARBA00005801"/>
    </source>
</evidence>
<feature type="transmembrane region" description="Helical" evidence="2">
    <location>
        <begin position="207"/>
        <end position="226"/>
    </location>
</feature>
<evidence type="ECO:0000256" key="2">
    <source>
        <dbReference type="SAM" id="Phobius"/>
    </source>
</evidence>
<evidence type="ECO:0000313" key="5">
    <source>
        <dbReference type="EMBL" id="STO69532.1"/>
    </source>
</evidence>
<dbReference type="InterPro" id="IPR000045">
    <property type="entry name" value="Prepilin_IV_endopep_pep"/>
</dbReference>
<dbReference type="STRING" id="733.B0186_05280"/>
<dbReference type="GO" id="GO:0006465">
    <property type="term" value="P:signal peptide processing"/>
    <property type="evidence" value="ECO:0007669"/>
    <property type="project" value="TreeGrafter"/>
</dbReference>
<dbReference type="PANTHER" id="PTHR30487">
    <property type="entry name" value="TYPE 4 PREPILIN-LIKE PROTEINS LEADER PEPTIDE-PROCESSING ENZYME"/>
    <property type="match status" value="1"/>
</dbReference>
<dbReference type="EC" id="3.4.23.43" evidence="4"/>
<reference evidence="6 7" key="1">
    <citation type="submission" date="2018-06" db="EMBL/GenBank/DDBJ databases">
        <authorList>
            <consortium name="Pathogen Informatics"/>
            <person name="Doyle S."/>
        </authorList>
    </citation>
    <scope>NUCLEOTIDE SEQUENCE [LARGE SCALE GENOMIC DNA]</scope>
    <source>
        <strain evidence="4 6">NCTC1659</strain>
        <strain evidence="5 7">NCTC8540</strain>
    </source>
</reference>
<feature type="domain" description="Prepilin type IV endopeptidase peptidase" evidence="3">
    <location>
        <begin position="91"/>
        <end position="198"/>
    </location>
</feature>
<dbReference type="EMBL" id="UGHJ01000001">
    <property type="protein sequence ID" value="STO69532.1"/>
    <property type="molecule type" value="Genomic_DNA"/>
</dbReference>
<evidence type="ECO:0000313" key="6">
    <source>
        <dbReference type="Proteomes" id="UP000254329"/>
    </source>
</evidence>
<keyword evidence="4" id="KW-0378">Hydrolase</keyword>
<dbReference type="GO" id="GO:0005886">
    <property type="term" value="C:plasma membrane"/>
    <property type="evidence" value="ECO:0007669"/>
    <property type="project" value="TreeGrafter"/>
</dbReference>
<dbReference type="PANTHER" id="PTHR30487:SF0">
    <property type="entry name" value="PREPILIN LEADER PEPTIDASE_N-METHYLTRANSFERASE-RELATED"/>
    <property type="match status" value="1"/>
</dbReference>
<feature type="transmembrane region" description="Helical" evidence="2">
    <location>
        <begin position="137"/>
        <end position="158"/>
    </location>
</feature>
<evidence type="ECO:0000313" key="4">
    <source>
        <dbReference type="EMBL" id="STO59167.1"/>
    </source>
</evidence>
<keyword evidence="2" id="KW-0812">Transmembrane</keyword>
<gene>
    <name evidence="4" type="primary">pilD</name>
    <name evidence="4" type="ORF">NCTC1659_00403</name>
    <name evidence="5" type="ORF">NCTC8540_02076</name>
</gene>
<feature type="transmembrane region" description="Helical" evidence="2">
    <location>
        <begin position="6"/>
        <end position="26"/>
    </location>
</feature>
<name>A0A1V4B1J5_9PAST</name>
<proteinExistence type="inferred from homology"/>
<protein>
    <submittedName>
        <fullName evidence="4">Prepilin peptidase</fullName>
        <ecNumber evidence="4">3.4.23.43</ecNumber>
    </submittedName>
</protein>
<feature type="transmembrane region" description="Helical" evidence="2">
    <location>
        <begin position="178"/>
        <end position="200"/>
    </location>
</feature>
<dbReference type="Proteomes" id="UP000254496">
    <property type="component" value="Unassembled WGS sequence"/>
</dbReference>
<evidence type="ECO:0000313" key="7">
    <source>
        <dbReference type="Proteomes" id="UP000254496"/>
    </source>
</evidence>
<dbReference type="EMBL" id="UGHF01000001">
    <property type="protein sequence ID" value="STO59167.1"/>
    <property type="molecule type" value="Genomic_DNA"/>
</dbReference>
<keyword evidence="2" id="KW-1133">Transmembrane helix</keyword>
<dbReference type="InterPro" id="IPR050882">
    <property type="entry name" value="Prepilin_peptidase/N-MTase"/>
</dbReference>
<feature type="transmembrane region" description="Helical" evidence="2">
    <location>
        <begin position="82"/>
        <end position="101"/>
    </location>
</feature>
<evidence type="ECO:0000259" key="3">
    <source>
        <dbReference type="Pfam" id="PF01478"/>
    </source>
</evidence>
<keyword evidence="6" id="KW-1185">Reference proteome</keyword>
<keyword evidence="2" id="KW-0472">Membrane</keyword>
<dbReference type="OrthoDB" id="5689065at2"/>
<dbReference type="GO" id="GO:0004190">
    <property type="term" value="F:aspartic-type endopeptidase activity"/>
    <property type="evidence" value="ECO:0007669"/>
    <property type="project" value="UniProtKB-EC"/>
</dbReference>
<accession>A0A1V4B1J5</accession>
<dbReference type="Pfam" id="PF01478">
    <property type="entry name" value="Peptidase_A24"/>
    <property type="match status" value="1"/>
</dbReference>